<feature type="compositionally biased region" description="Polar residues" evidence="1">
    <location>
        <begin position="44"/>
        <end position="53"/>
    </location>
</feature>
<feature type="compositionally biased region" description="Basic residues" evidence="1">
    <location>
        <begin position="20"/>
        <end position="30"/>
    </location>
</feature>
<feature type="region of interest" description="Disordered" evidence="1">
    <location>
        <begin position="20"/>
        <end position="54"/>
    </location>
</feature>
<dbReference type="EMBL" id="MU254392">
    <property type="protein sequence ID" value="KAG9240611.1"/>
    <property type="molecule type" value="Genomic_DNA"/>
</dbReference>
<evidence type="ECO:0000256" key="1">
    <source>
        <dbReference type="SAM" id="MobiDB-lite"/>
    </source>
</evidence>
<proteinExistence type="predicted"/>
<name>A0A9P7YVT9_9HELO</name>
<feature type="region of interest" description="Disordered" evidence="1">
    <location>
        <begin position="119"/>
        <end position="178"/>
    </location>
</feature>
<reference evidence="2" key="1">
    <citation type="journal article" date="2021" name="IMA Fungus">
        <title>Genomic characterization of three marine fungi, including Emericellopsis atlantica sp. nov. with signatures of a generalist lifestyle and marine biomass degradation.</title>
        <authorList>
            <person name="Hagestad O.C."/>
            <person name="Hou L."/>
            <person name="Andersen J.H."/>
            <person name="Hansen E.H."/>
            <person name="Altermark B."/>
            <person name="Li C."/>
            <person name="Kuhnert E."/>
            <person name="Cox R.J."/>
            <person name="Crous P.W."/>
            <person name="Spatafora J.W."/>
            <person name="Lail K."/>
            <person name="Amirebrahimi M."/>
            <person name="Lipzen A."/>
            <person name="Pangilinan J."/>
            <person name="Andreopoulos W."/>
            <person name="Hayes R.D."/>
            <person name="Ng V."/>
            <person name="Grigoriev I.V."/>
            <person name="Jackson S.A."/>
            <person name="Sutton T.D.S."/>
            <person name="Dobson A.D.W."/>
            <person name="Rama T."/>
        </authorList>
    </citation>
    <scope>NUCLEOTIDE SEQUENCE</scope>
    <source>
        <strain evidence="2">TRa3180A</strain>
    </source>
</reference>
<dbReference type="Proteomes" id="UP000887226">
    <property type="component" value="Unassembled WGS sequence"/>
</dbReference>
<feature type="compositionally biased region" description="Basic and acidic residues" evidence="1">
    <location>
        <begin position="148"/>
        <end position="157"/>
    </location>
</feature>
<evidence type="ECO:0000313" key="2">
    <source>
        <dbReference type="EMBL" id="KAG9240611.1"/>
    </source>
</evidence>
<accession>A0A9P7YVT9</accession>
<gene>
    <name evidence="2" type="ORF">BJ878DRAFT_483692</name>
</gene>
<organism evidence="2 3">
    <name type="scientific">Calycina marina</name>
    <dbReference type="NCBI Taxonomy" id="1763456"/>
    <lineage>
        <taxon>Eukaryota</taxon>
        <taxon>Fungi</taxon>
        <taxon>Dikarya</taxon>
        <taxon>Ascomycota</taxon>
        <taxon>Pezizomycotina</taxon>
        <taxon>Leotiomycetes</taxon>
        <taxon>Helotiales</taxon>
        <taxon>Pezizellaceae</taxon>
        <taxon>Calycina</taxon>
    </lineage>
</organism>
<dbReference type="AlphaFoldDB" id="A0A9P7YVT9"/>
<evidence type="ECO:0000313" key="3">
    <source>
        <dbReference type="Proteomes" id="UP000887226"/>
    </source>
</evidence>
<keyword evidence="3" id="KW-1185">Reference proteome</keyword>
<sequence>MPRSEAMGEIKEAIKASLRKRMAGKPKHKASNLFAKPLPADGRQQWSDTTGNGCPTYGARVGKSVGRDEEGAKLNTMTPDLFFDLVFGPLRASGQQQESETTGNISPNCGARVAEPVNKVENGATVDPNKSLLEGNTKARRASSSESTIKDSSKHATDPPLVHTHGRAAPGSAPDNLENQRISLPQLLAEEPSAKLNEVTASVDLGSHSDKASITAAKEDLAATGKPTGIEETAVTNQVNAVSDHHQHCPPWQLSEKFPLGTFSFKHVDAVFNNLKKASQETLRVARENALDGYFMGESPSHVLDESVLYTHSELLAMCGKERDILWFIQLVQYSKWKNTNEGKATILRKTLHSNTLRLDDKIIKLNAWTPQIFGKRGWKDVVTAEKDIEGRQASWWHECVNRETDVGVDSSIPVVGVRSNCRRERCCVNGDCGCQATFGGKMGSVMEA</sequence>
<comment type="caution">
    <text evidence="2">The sequence shown here is derived from an EMBL/GenBank/DDBJ whole genome shotgun (WGS) entry which is preliminary data.</text>
</comment>
<protein>
    <submittedName>
        <fullName evidence="2">Uncharacterized protein</fullName>
    </submittedName>
</protein>